<protein>
    <submittedName>
        <fullName evidence="2">Uncharacterized protein</fullName>
    </submittedName>
</protein>
<sequence>MFPMLSIPIRLHLWESTLSSRHSASVNSPNISVTMEEHRSEKLACVPPISMVLGARRSVSGSMGTGTPCTPPSSPAQTLPSRSTSAPTNPMALYSTSDLLHTDPQWGCKTSCLWSCMMGSLYSWLTMEQAPPD</sequence>
<reference evidence="2" key="1">
    <citation type="submission" date="2021-05" db="EMBL/GenBank/DDBJ databases">
        <authorList>
            <person name="Alioto T."/>
            <person name="Alioto T."/>
            <person name="Gomez Garrido J."/>
        </authorList>
    </citation>
    <scope>NUCLEOTIDE SEQUENCE</scope>
</reference>
<evidence type="ECO:0000313" key="2">
    <source>
        <dbReference type="EMBL" id="CAG6656459.1"/>
    </source>
</evidence>
<dbReference type="EMBL" id="HBUF01185012">
    <property type="protein sequence ID" value="CAG6656461.1"/>
    <property type="molecule type" value="Transcribed_RNA"/>
</dbReference>
<evidence type="ECO:0000256" key="1">
    <source>
        <dbReference type="SAM" id="MobiDB-lite"/>
    </source>
</evidence>
<dbReference type="EMBL" id="HBUF01185011">
    <property type="protein sequence ID" value="CAG6656459.1"/>
    <property type="molecule type" value="Transcribed_RNA"/>
</dbReference>
<feature type="region of interest" description="Disordered" evidence="1">
    <location>
        <begin position="60"/>
        <end position="90"/>
    </location>
</feature>
<accession>A0A8D8RX37</accession>
<dbReference type="AlphaFoldDB" id="A0A8D8RX37"/>
<organism evidence="2">
    <name type="scientific">Cacopsylla melanoneura</name>
    <dbReference type="NCBI Taxonomy" id="428564"/>
    <lineage>
        <taxon>Eukaryota</taxon>
        <taxon>Metazoa</taxon>
        <taxon>Ecdysozoa</taxon>
        <taxon>Arthropoda</taxon>
        <taxon>Hexapoda</taxon>
        <taxon>Insecta</taxon>
        <taxon>Pterygota</taxon>
        <taxon>Neoptera</taxon>
        <taxon>Paraneoptera</taxon>
        <taxon>Hemiptera</taxon>
        <taxon>Sternorrhyncha</taxon>
        <taxon>Psylloidea</taxon>
        <taxon>Psyllidae</taxon>
        <taxon>Psyllinae</taxon>
        <taxon>Cacopsylla</taxon>
    </lineage>
</organism>
<feature type="compositionally biased region" description="Polar residues" evidence="1">
    <location>
        <begin position="76"/>
        <end position="90"/>
    </location>
</feature>
<name>A0A8D8RX37_9HEMI</name>
<proteinExistence type="predicted"/>